<protein>
    <recommendedName>
        <fullName evidence="4">Peroxin-14</fullName>
    </recommendedName>
</protein>
<evidence type="ECO:0008006" key="4">
    <source>
        <dbReference type="Google" id="ProtNLM"/>
    </source>
</evidence>
<organism evidence="2 3">
    <name type="scientific">Brassica cretica</name>
    <name type="common">Mustard</name>
    <dbReference type="NCBI Taxonomy" id="69181"/>
    <lineage>
        <taxon>Eukaryota</taxon>
        <taxon>Viridiplantae</taxon>
        <taxon>Streptophyta</taxon>
        <taxon>Embryophyta</taxon>
        <taxon>Tracheophyta</taxon>
        <taxon>Spermatophyta</taxon>
        <taxon>Magnoliopsida</taxon>
        <taxon>eudicotyledons</taxon>
        <taxon>Gunneridae</taxon>
        <taxon>Pentapetalae</taxon>
        <taxon>rosids</taxon>
        <taxon>malvids</taxon>
        <taxon>Brassicales</taxon>
        <taxon>Brassicaceae</taxon>
        <taxon>Brassiceae</taxon>
        <taxon>Brassica</taxon>
    </lineage>
</organism>
<feature type="compositionally biased region" description="Basic and acidic residues" evidence="1">
    <location>
        <begin position="96"/>
        <end position="112"/>
    </location>
</feature>
<accession>A0ABQ7DY72</accession>
<evidence type="ECO:0000313" key="2">
    <source>
        <dbReference type="EMBL" id="KAF3582370.1"/>
    </source>
</evidence>
<reference evidence="2 3" key="1">
    <citation type="journal article" date="2020" name="BMC Genomics">
        <title>Intraspecific diversification of the crop wild relative Brassica cretica Lam. using demographic model selection.</title>
        <authorList>
            <person name="Kioukis A."/>
            <person name="Michalopoulou V.A."/>
            <person name="Briers L."/>
            <person name="Pirintsos S."/>
            <person name="Studholme D.J."/>
            <person name="Pavlidis P."/>
            <person name="Sarris P.F."/>
        </authorList>
    </citation>
    <scope>NUCLEOTIDE SEQUENCE [LARGE SCALE GENOMIC DNA]</scope>
    <source>
        <strain evidence="3">cv. PFS-1207/04</strain>
    </source>
</reference>
<gene>
    <name evidence="2" type="ORF">DY000_02033289</name>
</gene>
<name>A0ABQ7DY72_BRACR</name>
<evidence type="ECO:0000256" key="1">
    <source>
        <dbReference type="SAM" id="MobiDB-lite"/>
    </source>
</evidence>
<dbReference type="EMBL" id="QGKV02000649">
    <property type="protein sequence ID" value="KAF3582370.1"/>
    <property type="molecule type" value="Genomic_DNA"/>
</dbReference>
<evidence type="ECO:0000313" key="3">
    <source>
        <dbReference type="Proteomes" id="UP000266723"/>
    </source>
</evidence>
<keyword evidence="3" id="KW-1185">Reference proteome</keyword>
<dbReference type="Proteomes" id="UP000266723">
    <property type="component" value="Unassembled WGS sequence"/>
</dbReference>
<proteinExistence type="predicted"/>
<feature type="compositionally biased region" description="Polar residues" evidence="1">
    <location>
        <begin position="8"/>
        <end position="28"/>
    </location>
</feature>
<feature type="region of interest" description="Disordered" evidence="1">
    <location>
        <begin position="1"/>
        <end position="36"/>
    </location>
</feature>
<comment type="caution">
    <text evidence="2">The sequence shown here is derived from an EMBL/GenBank/DDBJ whole genome shotgun (WGS) entry which is preliminary data.</text>
</comment>
<sequence length="119" mass="13144">MDPRTSESNRNSADQADNVFSTQQSTIATREPIDAPIYTESQTSALENSPGLSKMALHVAPPVNVPTDRPNSWVWNRSNRLSAARASKATSQTPEAHLERHELHLDTSHRQNETISGAR</sequence>
<feature type="region of interest" description="Disordered" evidence="1">
    <location>
        <begin position="84"/>
        <end position="119"/>
    </location>
</feature>